<gene>
    <name evidence="1" type="ORF">RN98_05295</name>
</gene>
<evidence type="ECO:0000313" key="2">
    <source>
        <dbReference type="Proteomes" id="UP000063147"/>
    </source>
</evidence>
<dbReference type="PANTHER" id="PTHR36436:SF6">
    <property type="entry name" value="SLL5081 PROTEIN"/>
    <property type="match status" value="1"/>
</dbReference>
<dbReference type="InterPro" id="IPR035948">
    <property type="entry name" value="YwqG-like_sf"/>
</dbReference>
<dbReference type="Gene3D" id="2.30.320.10">
    <property type="entry name" value="YwqG-like"/>
    <property type="match status" value="1"/>
</dbReference>
<sequence>MDFKKIITEMLDNLKKNEITLSTEFNNNSEIVDKSKIGGRPYLPKDFIWPYYQELPLSFLAQINLEEVSSLDKDKLLPNSGILYFFYELETQEWGYNPQNKGCAKVFYFENTTNFTLINFPEDMEDYYKIPEFKVNFKSNISLPSYEDFDNLNEEKNILEKYKIYENFKEFENKLFDEYSDICDEYMESLKNYTKLLGYPDIIQNSMEEECAAVTRGINMGGIGYLHLKKYHDEIKKASKDWVLLFQMDTVESDDYELMFGDCGHIYFWIKKEDLANKNFENIWLILQCY</sequence>
<dbReference type="SUPFAM" id="SSF103032">
    <property type="entry name" value="Hypothetical protein YwqG"/>
    <property type="match status" value="1"/>
</dbReference>
<dbReference type="InterPro" id="IPR015315">
    <property type="entry name" value="DUF1963"/>
</dbReference>
<evidence type="ECO:0000313" key="1">
    <source>
        <dbReference type="EMBL" id="ALF17609.1"/>
    </source>
</evidence>
<evidence type="ECO:0008006" key="3">
    <source>
        <dbReference type="Google" id="ProtNLM"/>
    </source>
</evidence>
<dbReference type="EMBL" id="CP012713">
    <property type="protein sequence ID" value="ALF17609.1"/>
    <property type="molecule type" value="Genomic_DNA"/>
</dbReference>
<accession>A0A0M3US21</accession>
<dbReference type="PATRIC" id="fig|76859.3.peg.1055"/>
<dbReference type="Pfam" id="PF09234">
    <property type="entry name" value="DUF1963"/>
    <property type="match status" value="1"/>
</dbReference>
<dbReference type="RefSeq" id="WP_060676071.1">
    <property type="nucleotide sequence ID" value="NZ_CP012713.1"/>
</dbReference>
<dbReference type="PANTHER" id="PTHR36436">
    <property type="entry name" value="SLL5081 PROTEIN"/>
    <property type="match status" value="1"/>
</dbReference>
<dbReference type="Proteomes" id="UP000063147">
    <property type="component" value="Chromosome"/>
</dbReference>
<dbReference type="OrthoDB" id="8856529at2"/>
<organism evidence="1">
    <name type="scientific">Fusobacterium animalis</name>
    <dbReference type="NCBI Taxonomy" id="76859"/>
    <lineage>
        <taxon>Bacteria</taxon>
        <taxon>Fusobacteriati</taxon>
        <taxon>Fusobacteriota</taxon>
        <taxon>Fusobacteriia</taxon>
        <taxon>Fusobacteriales</taxon>
        <taxon>Fusobacteriaceae</taxon>
        <taxon>Fusobacterium</taxon>
    </lineage>
</organism>
<protein>
    <recommendedName>
        <fullName evidence="3">DUF1963 domain-containing protein</fullName>
    </recommendedName>
</protein>
<reference evidence="1 2" key="1">
    <citation type="submission" date="2015-09" db="EMBL/GenBank/DDBJ databases">
        <authorList>
            <person name="Jackson K.R."/>
            <person name="Lunt B.L."/>
            <person name="Fisher J.N.B."/>
            <person name="Gardner A.V."/>
            <person name="Bailey M.E."/>
            <person name="Deus L.M."/>
            <person name="Earl A.S."/>
            <person name="Gibby P.D."/>
            <person name="Hartmann K.A."/>
            <person name="Liu J.E."/>
            <person name="Manci A.M."/>
            <person name="Nielsen D.A."/>
            <person name="Solomon M.B."/>
            <person name="Breakwell D.P."/>
            <person name="Burnett S.H."/>
            <person name="Grose J.H."/>
        </authorList>
    </citation>
    <scope>NUCLEOTIDE SEQUENCE [LARGE SCALE GENOMIC DNA]</scope>
    <source>
        <strain evidence="1 2">KCOM 1279</strain>
    </source>
</reference>
<proteinExistence type="predicted"/>
<name>A0A0M3US21_9FUSO</name>
<dbReference type="AlphaFoldDB" id="A0A0M3US21"/>